<evidence type="ECO:0000313" key="2">
    <source>
        <dbReference type="EMBL" id="CAJ73310.1"/>
    </source>
</evidence>
<dbReference type="InterPro" id="IPR013216">
    <property type="entry name" value="Methyltransf_11"/>
</dbReference>
<organism evidence="2">
    <name type="scientific">Kuenenia stuttgartiensis</name>
    <dbReference type="NCBI Taxonomy" id="174633"/>
    <lineage>
        <taxon>Bacteria</taxon>
        <taxon>Pseudomonadati</taxon>
        <taxon>Planctomycetota</taxon>
        <taxon>Candidatus Brocadiia</taxon>
        <taxon>Candidatus Brocadiales</taxon>
        <taxon>Candidatus Brocadiaceae</taxon>
        <taxon>Candidatus Kuenenia</taxon>
    </lineage>
</organism>
<evidence type="ECO:0000313" key="4">
    <source>
        <dbReference type="Proteomes" id="UP000501926"/>
    </source>
</evidence>
<reference evidence="2" key="2">
    <citation type="submission" date="2006-01" db="EMBL/GenBank/DDBJ databases">
        <authorList>
            <person name="Genoscope"/>
        </authorList>
    </citation>
    <scope>NUCLEOTIDE SEQUENCE</scope>
</reference>
<protein>
    <recommendedName>
        <fullName evidence="1">Methyltransferase type 11 domain-containing protein</fullName>
    </recommendedName>
</protein>
<dbReference type="EMBL" id="CP049055">
    <property type="protein sequence ID" value="QII12880.1"/>
    <property type="molecule type" value="Genomic_DNA"/>
</dbReference>
<dbReference type="InterPro" id="IPR029063">
    <property type="entry name" value="SAM-dependent_MTases_sf"/>
</dbReference>
<dbReference type="CDD" id="cd02440">
    <property type="entry name" value="AdoMet_MTases"/>
    <property type="match status" value="1"/>
</dbReference>
<dbReference type="RefSeq" id="WP_164995247.1">
    <property type="nucleotide sequence ID" value="NZ_CP049055.1"/>
</dbReference>
<dbReference type="Gene3D" id="3.40.50.150">
    <property type="entry name" value="Vaccinia Virus protein VP39"/>
    <property type="match status" value="1"/>
</dbReference>
<reference evidence="3 4" key="3">
    <citation type="submission" date="2020-02" db="EMBL/GenBank/DDBJ databases">
        <title>Newly sequenced genome of strain CSTR1 showed variability in Candidatus Kuenenia stuttgartiensis genomes.</title>
        <authorList>
            <person name="Ding C."/>
            <person name="Adrian L."/>
        </authorList>
    </citation>
    <scope>NUCLEOTIDE SEQUENCE [LARGE SCALE GENOMIC DNA]</scope>
    <source>
        <strain evidence="3 4">CSTR1</strain>
    </source>
</reference>
<dbReference type="AlphaFoldDB" id="Q1Q6V3"/>
<sequence>MKKVCLFLREKLWNWPDGLIWKVTEKLVLKSRREKFGMFMHIMRPTFRDTILDVGVTPGSYEWANFLENWYPFPERITALTIEGQEKFYNFQKNFPKVTLIFGNGKKLNFLDNSFDIVFSNAVVEHTGSREEQRQFIHEIVRVGKRAFITTPNYWFPADSHTLIPFAHYLPLKFRFWIYKKFGKESHADLNYLNLLTTNAFLGLFPKQVKVNLYKQRCFGMLSNLIAVVEK</sequence>
<dbReference type="EMBL" id="CT573071">
    <property type="protein sequence ID" value="CAJ73310.1"/>
    <property type="molecule type" value="Genomic_DNA"/>
</dbReference>
<gene>
    <name evidence="3" type="ORF">KsCSTR_35010</name>
    <name evidence="2" type="ORF">kuste2562</name>
</gene>
<dbReference type="GO" id="GO:0008757">
    <property type="term" value="F:S-adenosylmethionine-dependent methyltransferase activity"/>
    <property type="evidence" value="ECO:0007669"/>
    <property type="project" value="InterPro"/>
</dbReference>
<proteinExistence type="predicted"/>
<name>Q1Q6V3_KUEST</name>
<reference evidence="2" key="1">
    <citation type="journal article" date="2006" name="Nature">
        <title>Deciphering the evolution and metabolism of an anammox bacterium from a community genome.</title>
        <authorList>
            <person name="Strous M."/>
            <person name="Pelletier E."/>
            <person name="Mangenot S."/>
            <person name="Rattei T."/>
            <person name="Lehner A."/>
            <person name="Taylor M.W."/>
            <person name="Horn M."/>
            <person name="Daims H."/>
            <person name="Bartol-Mavel D."/>
            <person name="Wincker P."/>
            <person name="Barbe V."/>
            <person name="Fonknechten N."/>
            <person name="Vallenet D."/>
            <person name="Segurens B."/>
            <person name="Schenowitz-Truong C."/>
            <person name="Medigue C."/>
            <person name="Collingro A."/>
            <person name="Snel B."/>
            <person name="Dutilh B.E."/>
            <person name="OpDenCamp H.J.M."/>
            <person name="vanDerDrift C."/>
            <person name="Cirpus I."/>
            <person name="vanDePas-Schoonen K.T."/>
            <person name="Harhangi H.R."/>
            <person name="vanNiftrik L."/>
            <person name="Schmid M."/>
            <person name="Keltjens J."/>
            <person name="vanDeVossenberg J."/>
            <person name="Kartal B."/>
            <person name="Meier H."/>
            <person name="Frishman D."/>
            <person name="Huynen M.A."/>
            <person name="Mewes H."/>
            <person name="Weissenbach J."/>
            <person name="Jetten M.S.M."/>
            <person name="Wagner M."/>
            <person name="LePaslier D."/>
        </authorList>
    </citation>
    <scope>NUCLEOTIDE SEQUENCE</scope>
</reference>
<accession>Q1Q6V3</accession>
<evidence type="ECO:0000259" key="1">
    <source>
        <dbReference type="Pfam" id="PF08241"/>
    </source>
</evidence>
<dbReference type="Proteomes" id="UP000501926">
    <property type="component" value="Chromosome"/>
</dbReference>
<dbReference type="SUPFAM" id="SSF53335">
    <property type="entry name" value="S-adenosyl-L-methionine-dependent methyltransferases"/>
    <property type="match status" value="1"/>
</dbReference>
<dbReference type="Pfam" id="PF08241">
    <property type="entry name" value="Methyltransf_11"/>
    <property type="match status" value="1"/>
</dbReference>
<feature type="domain" description="Methyltransferase type 11" evidence="1">
    <location>
        <begin position="67"/>
        <end position="145"/>
    </location>
</feature>
<evidence type="ECO:0000313" key="3">
    <source>
        <dbReference type="EMBL" id="QII12880.1"/>
    </source>
</evidence>